<dbReference type="CDD" id="cd19116">
    <property type="entry name" value="AKR_AKR2E1-5"/>
    <property type="match status" value="1"/>
</dbReference>
<evidence type="ECO:0000313" key="3">
    <source>
        <dbReference type="EMBL" id="KAK4878423.1"/>
    </source>
</evidence>
<accession>A0AAN7P8I3</accession>
<dbReference type="PROSITE" id="PS00798">
    <property type="entry name" value="ALDOKETO_REDUCTASE_1"/>
    <property type="match status" value="2"/>
</dbReference>
<dbReference type="Gene3D" id="3.20.20.100">
    <property type="entry name" value="NADP-dependent oxidoreductase domain"/>
    <property type="match status" value="2"/>
</dbReference>
<dbReference type="PRINTS" id="PR00069">
    <property type="entry name" value="ALDKETRDTASE"/>
</dbReference>
<dbReference type="Pfam" id="PF00248">
    <property type="entry name" value="Aldo_ket_red"/>
    <property type="match status" value="2"/>
</dbReference>
<dbReference type="InterPro" id="IPR020471">
    <property type="entry name" value="AKR"/>
</dbReference>
<evidence type="ECO:0000313" key="4">
    <source>
        <dbReference type="Proteomes" id="UP001353858"/>
    </source>
</evidence>
<evidence type="ECO:0000259" key="2">
    <source>
        <dbReference type="Pfam" id="PF00248"/>
    </source>
</evidence>
<keyword evidence="1" id="KW-0560">Oxidoreductase</keyword>
<dbReference type="InterPro" id="IPR018170">
    <property type="entry name" value="Aldo/ket_reductase_CS"/>
</dbReference>
<dbReference type="GO" id="GO:0016616">
    <property type="term" value="F:oxidoreductase activity, acting on the CH-OH group of donors, NAD or NADP as acceptor"/>
    <property type="evidence" value="ECO:0007669"/>
    <property type="project" value="UniProtKB-ARBA"/>
</dbReference>
<keyword evidence="4" id="KW-1185">Reference proteome</keyword>
<dbReference type="AlphaFoldDB" id="A0AAN7P8I3"/>
<dbReference type="FunFam" id="3.20.20.100:FF:000002">
    <property type="entry name" value="2,5-diketo-D-gluconic acid reductase A"/>
    <property type="match status" value="1"/>
</dbReference>
<gene>
    <name evidence="3" type="ORF">RN001_010929</name>
</gene>
<feature type="domain" description="NADP-dependent oxidoreductase" evidence="2">
    <location>
        <begin position="262"/>
        <end position="518"/>
    </location>
</feature>
<name>A0AAN7P8I3_9COLE</name>
<sequence>MKNLKLNNGCEIPIIGFGTNKAAAAVKDAIDVGYRHFDCAWFYQNEDEVGAGIKAKIDEGVIKREDLFVTTKLWNNFHEKDKVLPMLKEQLQKLQLDYVDLYLMHWPFGFKVRRWPINGGPSSYSDVDYIETWTMMEEGLKQGLVKSIGVSNFNSEQLQRLLNVAKVKPVVNQIEIHPKFNQKKLIEFCKSNDIVNIGYCPLGQGTPTSAIFDPKVIDIGKKYQKTPAQVVLNYLTSAMNNLKLNNGSDIPIIGLGTYKAIKGEATTAVKDAIDVGYRHFDCAWFYDNEEEVGLGIQAKIDEGVVKREDLFVTTKLWNNFHAKEKVLPMLKEQLQKLKLDYVDLYLIHWPFGFKVRGWPINDGPGAYSDVDYIETWTMMEEGLKQGLVRSIGVSNFNSEQLERLLSVAKIKPVVNQIEIHPKLNQKKLIEFCKSKDIVSVGYCPLGQGTSTSAVFDEKVIEIGKKYQKTAAQIVLNYLVSLGVSVIPKTVNKTRMIENLNIFDFTLDEEDLRYMVSLNTNERICNVMYFKDHKYFPFAIDF</sequence>
<feature type="domain" description="NADP-dependent oxidoreductase" evidence="2">
    <location>
        <begin position="20"/>
        <end position="261"/>
    </location>
</feature>
<dbReference type="EMBL" id="JARPUR010000004">
    <property type="protein sequence ID" value="KAK4878423.1"/>
    <property type="molecule type" value="Genomic_DNA"/>
</dbReference>
<dbReference type="InterPro" id="IPR044488">
    <property type="entry name" value="AKR2E"/>
</dbReference>
<comment type="caution">
    <text evidence="3">The sequence shown here is derived from an EMBL/GenBank/DDBJ whole genome shotgun (WGS) entry which is preliminary data.</text>
</comment>
<dbReference type="FunFam" id="3.20.20.100:FF:000023">
    <property type="entry name" value="aldose reductase"/>
    <property type="match status" value="1"/>
</dbReference>
<dbReference type="PROSITE" id="PS00063">
    <property type="entry name" value="ALDOKETO_REDUCTASE_3"/>
    <property type="match status" value="1"/>
</dbReference>
<dbReference type="PANTHER" id="PTHR11732">
    <property type="entry name" value="ALDO/KETO REDUCTASE"/>
    <property type="match status" value="1"/>
</dbReference>
<proteinExistence type="predicted"/>
<dbReference type="SUPFAM" id="SSF51430">
    <property type="entry name" value="NAD(P)-linked oxidoreductase"/>
    <property type="match status" value="2"/>
</dbReference>
<dbReference type="PROSITE" id="PS00062">
    <property type="entry name" value="ALDOKETO_REDUCTASE_2"/>
    <property type="match status" value="2"/>
</dbReference>
<dbReference type="InterPro" id="IPR023210">
    <property type="entry name" value="NADP_OxRdtase_dom"/>
</dbReference>
<dbReference type="InterPro" id="IPR036812">
    <property type="entry name" value="NAD(P)_OxRdtase_dom_sf"/>
</dbReference>
<organism evidence="3 4">
    <name type="scientific">Aquatica leii</name>
    <dbReference type="NCBI Taxonomy" id="1421715"/>
    <lineage>
        <taxon>Eukaryota</taxon>
        <taxon>Metazoa</taxon>
        <taxon>Ecdysozoa</taxon>
        <taxon>Arthropoda</taxon>
        <taxon>Hexapoda</taxon>
        <taxon>Insecta</taxon>
        <taxon>Pterygota</taxon>
        <taxon>Neoptera</taxon>
        <taxon>Endopterygota</taxon>
        <taxon>Coleoptera</taxon>
        <taxon>Polyphaga</taxon>
        <taxon>Elateriformia</taxon>
        <taxon>Elateroidea</taxon>
        <taxon>Lampyridae</taxon>
        <taxon>Luciolinae</taxon>
        <taxon>Aquatica</taxon>
    </lineage>
</organism>
<dbReference type="Proteomes" id="UP001353858">
    <property type="component" value="Unassembled WGS sequence"/>
</dbReference>
<evidence type="ECO:0000256" key="1">
    <source>
        <dbReference type="ARBA" id="ARBA00023002"/>
    </source>
</evidence>
<protein>
    <recommendedName>
        <fullName evidence="2">NADP-dependent oxidoreductase domain-containing protein</fullName>
    </recommendedName>
</protein>
<reference evidence="4" key="1">
    <citation type="submission" date="2023-01" db="EMBL/GenBank/DDBJ databases">
        <title>Key to firefly adult light organ development and bioluminescence: homeobox transcription factors regulate luciferase expression and transportation to peroxisome.</title>
        <authorList>
            <person name="Fu X."/>
        </authorList>
    </citation>
    <scope>NUCLEOTIDE SEQUENCE [LARGE SCALE GENOMIC DNA]</scope>
</reference>